<evidence type="ECO:0000313" key="1">
    <source>
        <dbReference type="EMBL" id="KNE02178.1"/>
    </source>
</evidence>
<sequence>MEFPQNGEYSEIPMFSQAYNCQPREPQKAFAVLRSKRGSFEKFQNQHQMNLKKTIGGL</sequence>
<dbReference type="Proteomes" id="UP000037122">
    <property type="component" value="Unassembled WGS sequence"/>
</dbReference>
<dbReference type="AlphaFoldDB" id="A0A0L0P730"/>
<reference evidence="2" key="1">
    <citation type="journal article" date="2015" name="BMC Genomics">
        <title>Draft genome of a commonly misdiagnosed multidrug resistant pathogen Candida auris.</title>
        <authorList>
            <person name="Chatterjee S."/>
            <person name="Alampalli S.V."/>
            <person name="Nageshan R.K."/>
            <person name="Chettiar S.T."/>
            <person name="Joshi S."/>
            <person name="Tatu U.S."/>
        </authorList>
    </citation>
    <scope>NUCLEOTIDE SEQUENCE [LARGE SCALE GENOMIC DNA]</scope>
    <source>
        <strain evidence="2">6684</strain>
    </source>
</reference>
<organism evidence="1 2">
    <name type="scientific">Candidozyma auris</name>
    <name type="common">Yeast</name>
    <name type="synonym">Candida auris</name>
    <dbReference type="NCBI Taxonomy" id="498019"/>
    <lineage>
        <taxon>Eukaryota</taxon>
        <taxon>Fungi</taxon>
        <taxon>Dikarya</taxon>
        <taxon>Ascomycota</taxon>
        <taxon>Saccharomycotina</taxon>
        <taxon>Pichiomycetes</taxon>
        <taxon>Metschnikowiaceae</taxon>
        <taxon>Candidozyma</taxon>
    </lineage>
</organism>
<dbReference type="EMBL" id="LGST01000006">
    <property type="protein sequence ID" value="KNE02178.1"/>
    <property type="molecule type" value="Genomic_DNA"/>
</dbReference>
<gene>
    <name evidence="1" type="ORF">QG37_00866</name>
</gene>
<accession>A0A0L0P730</accession>
<protein>
    <submittedName>
        <fullName evidence="1">Uncharacterized protein</fullName>
    </submittedName>
</protein>
<comment type="caution">
    <text evidence="1">The sequence shown here is derived from an EMBL/GenBank/DDBJ whole genome shotgun (WGS) entry which is preliminary data.</text>
</comment>
<name>A0A0L0P730_CANAR</name>
<dbReference type="VEuPathDB" id="FungiDB:QG37_00866"/>
<proteinExistence type="predicted"/>
<evidence type="ECO:0000313" key="2">
    <source>
        <dbReference type="Proteomes" id="UP000037122"/>
    </source>
</evidence>